<dbReference type="SUPFAM" id="SSF53067">
    <property type="entry name" value="Actin-like ATPase domain"/>
    <property type="match status" value="1"/>
</dbReference>
<accession>A0A645INJ8</accession>
<dbReference type="PANTHER" id="PTHR32432:SF4">
    <property type="entry name" value="CELL DIVISION PROTEIN FTSA"/>
    <property type="match status" value="1"/>
</dbReference>
<evidence type="ECO:0000256" key="1">
    <source>
        <dbReference type="SAM" id="MobiDB-lite"/>
    </source>
</evidence>
<sequence length="143" mass="15512">MILIPQVGGLPPIKMPKKELSKVIEPRMAEIFSRLQSDLEKAQVQGSFGGGVVLVGGGALLSGVTELASEIFRLPARLGFPEAIGGLDRSYISPQYTTVLGLLKSEARKVRETGATPKARKDRARRKEGGASSKLRDFFRTLF</sequence>
<dbReference type="Gene3D" id="3.30.420.40">
    <property type="match status" value="1"/>
</dbReference>
<evidence type="ECO:0000313" key="2">
    <source>
        <dbReference type="EMBL" id="MPN48813.1"/>
    </source>
</evidence>
<organism evidence="2">
    <name type="scientific">bioreactor metagenome</name>
    <dbReference type="NCBI Taxonomy" id="1076179"/>
    <lineage>
        <taxon>unclassified sequences</taxon>
        <taxon>metagenomes</taxon>
        <taxon>ecological metagenomes</taxon>
    </lineage>
</organism>
<dbReference type="InterPro" id="IPR043129">
    <property type="entry name" value="ATPase_NBD"/>
</dbReference>
<gene>
    <name evidence="2" type="primary">ftsA_47</name>
    <name evidence="2" type="ORF">SDC9_196425</name>
</gene>
<dbReference type="GO" id="GO:0032153">
    <property type="term" value="C:cell division site"/>
    <property type="evidence" value="ECO:0007669"/>
    <property type="project" value="TreeGrafter"/>
</dbReference>
<protein>
    <submittedName>
        <fullName evidence="2">Cell division protein FtsA</fullName>
    </submittedName>
</protein>
<keyword evidence="2" id="KW-0132">Cell division</keyword>
<reference evidence="2" key="1">
    <citation type="submission" date="2019-08" db="EMBL/GenBank/DDBJ databases">
        <authorList>
            <person name="Kucharzyk K."/>
            <person name="Murdoch R.W."/>
            <person name="Higgins S."/>
            <person name="Loffler F."/>
        </authorList>
    </citation>
    <scope>NUCLEOTIDE SEQUENCE</scope>
</reference>
<dbReference type="EMBL" id="VSSQ01111480">
    <property type="protein sequence ID" value="MPN48813.1"/>
    <property type="molecule type" value="Genomic_DNA"/>
</dbReference>
<feature type="region of interest" description="Disordered" evidence="1">
    <location>
        <begin position="111"/>
        <end position="131"/>
    </location>
</feature>
<dbReference type="InterPro" id="IPR050696">
    <property type="entry name" value="FtsA/MreB"/>
</dbReference>
<keyword evidence="2" id="KW-0131">Cell cycle</keyword>
<dbReference type="GO" id="GO:0051301">
    <property type="term" value="P:cell division"/>
    <property type="evidence" value="ECO:0007669"/>
    <property type="project" value="UniProtKB-KW"/>
</dbReference>
<dbReference type="GO" id="GO:0009898">
    <property type="term" value="C:cytoplasmic side of plasma membrane"/>
    <property type="evidence" value="ECO:0007669"/>
    <property type="project" value="TreeGrafter"/>
</dbReference>
<dbReference type="PANTHER" id="PTHR32432">
    <property type="entry name" value="CELL DIVISION PROTEIN FTSA-RELATED"/>
    <property type="match status" value="1"/>
</dbReference>
<proteinExistence type="predicted"/>
<name>A0A645INJ8_9ZZZZ</name>
<comment type="caution">
    <text evidence="2">The sequence shown here is derived from an EMBL/GenBank/DDBJ whole genome shotgun (WGS) entry which is preliminary data.</text>
</comment>
<dbReference type="AlphaFoldDB" id="A0A645INJ8"/>
<dbReference type="Pfam" id="PF14450">
    <property type="entry name" value="FtsA"/>
    <property type="match status" value="1"/>
</dbReference>